<accession>A0A4U6X1N9</accession>
<reference evidence="2 3" key="1">
    <citation type="journal article" date="2019" name="PLoS ONE">
        <title>Comparative genome analysis indicates high evolutionary potential of pathogenicity genes in Colletotrichum tanaceti.</title>
        <authorList>
            <person name="Lelwala R.V."/>
            <person name="Korhonen P.K."/>
            <person name="Young N.D."/>
            <person name="Scott J.B."/>
            <person name="Ades P.A."/>
            <person name="Gasser R.B."/>
            <person name="Taylor P.W.J."/>
        </authorList>
    </citation>
    <scope>NUCLEOTIDE SEQUENCE [LARGE SCALE GENOMIC DNA]</scope>
    <source>
        <strain evidence="2">BRIP57314</strain>
    </source>
</reference>
<dbReference type="EMBL" id="PJEX01000575">
    <property type="protein sequence ID" value="TKW49281.1"/>
    <property type="molecule type" value="Genomic_DNA"/>
</dbReference>
<evidence type="ECO:0000313" key="3">
    <source>
        <dbReference type="Proteomes" id="UP000310108"/>
    </source>
</evidence>
<dbReference type="OrthoDB" id="4835103at2759"/>
<name>A0A4U6X1N9_9PEZI</name>
<proteinExistence type="predicted"/>
<gene>
    <name evidence="2" type="ORF">CTA1_548</name>
</gene>
<evidence type="ECO:0000313" key="2">
    <source>
        <dbReference type="EMBL" id="TKW49281.1"/>
    </source>
</evidence>
<dbReference type="Proteomes" id="UP000310108">
    <property type="component" value="Unassembled WGS sequence"/>
</dbReference>
<protein>
    <submittedName>
        <fullName evidence="2">Uncharacterized protein</fullName>
    </submittedName>
</protein>
<organism evidence="2 3">
    <name type="scientific">Colletotrichum tanaceti</name>
    <dbReference type="NCBI Taxonomy" id="1306861"/>
    <lineage>
        <taxon>Eukaryota</taxon>
        <taxon>Fungi</taxon>
        <taxon>Dikarya</taxon>
        <taxon>Ascomycota</taxon>
        <taxon>Pezizomycotina</taxon>
        <taxon>Sordariomycetes</taxon>
        <taxon>Hypocreomycetidae</taxon>
        <taxon>Glomerellales</taxon>
        <taxon>Glomerellaceae</taxon>
        <taxon>Colletotrichum</taxon>
        <taxon>Colletotrichum destructivum species complex</taxon>
    </lineage>
</organism>
<evidence type="ECO:0000256" key="1">
    <source>
        <dbReference type="SAM" id="MobiDB-lite"/>
    </source>
</evidence>
<feature type="region of interest" description="Disordered" evidence="1">
    <location>
        <begin position="164"/>
        <end position="188"/>
    </location>
</feature>
<dbReference type="AlphaFoldDB" id="A0A4U6X1N9"/>
<sequence>MVEGRGQDQTAPGTSSEPEFRYVVPRWFLDNSQTADELKNAQAKIWLTDEAIDAVEDPGMVEATAGEKLLPESAGDGRDSYFSVAREAVEDLLDAVASLQTVDLAGRLSLFQSSITLSCEMRFGLQFFDELVILTAKELGSSLVSINSQDLEDIGLDFYYQKERRDDSDNNSDSSDSDYDTPNITQKAAQRYFRI</sequence>
<comment type="caution">
    <text evidence="2">The sequence shown here is derived from an EMBL/GenBank/DDBJ whole genome shotgun (WGS) entry which is preliminary data.</text>
</comment>
<keyword evidence="3" id="KW-1185">Reference proteome</keyword>